<dbReference type="OrthoDB" id="2011998at2759"/>
<feature type="transmembrane region" description="Helical" evidence="1">
    <location>
        <begin position="12"/>
        <end position="33"/>
    </location>
</feature>
<dbReference type="AlphaFoldDB" id="A0A1Y2I167"/>
<sequence>MGLSAIPGLPLWAAILISALFAATICIVVSLAIERFGGIVGGLLGSLPLNVIPPALGLWLQFRFQGSPFHDPFLTATGLENFQRGLISIIGGMLLNVPFLLMWQHLPSFIGTRFPSWAPSRVLAAVLVISISCWILLAIGIVSLLSSLNPQALATGNAAPISAPVLPEHLVALYGAAAAITAAMIIVGVIVGWSSPPAPKGKASVPFPQLLLRGCLAACAIGASVALGQVSSYAAGVAAPFPVIFTVSLASVFLSSGSSVSTGAICPLLLGASSNAVFSLVACLLTGSLGFGLAAVISFVAGFFGVSAPSYFYLQWRNRVLHRGSGDHTKLATGVE</sequence>
<accession>A0A1Y2I167</accession>
<feature type="transmembrane region" description="Helical" evidence="1">
    <location>
        <begin position="171"/>
        <end position="193"/>
    </location>
</feature>
<gene>
    <name evidence="2" type="ORF">BCR44DRAFT_131248</name>
</gene>
<feature type="transmembrane region" description="Helical" evidence="1">
    <location>
        <begin position="293"/>
        <end position="314"/>
    </location>
</feature>
<feature type="transmembrane region" description="Helical" evidence="1">
    <location>
        <begin position="266"/>
        <end position="287"/>
    </location>
</feature>
<feature type="transmembrane region" description="Helical" evidence="1">
    <location>
        <begin position="122"/>
        <end position="145"/>
    </location>
</feature>
<proteinExistence type="predicted"/>
<feature type="transmembrane region" description="Helical" evidence="1">
    <location>
        <begin position="40"/>
        <end position="62"/>
    </location>
</feature>
<keyword evidence="3" id="KW-1185">Reference proteome</keyword>
<name>A0A1Y2I167_9FUNG</name>
<keyword evidence="1" id="KW-0812">Transmembrane</keyword>
<protein>
    <submittedName>
        <fullName evidence="2">Uncharacterized protein</fullName>
    </submittedName>
</protein>
<keyword evidence="1" id="KW-0472">Membrane</keyword>
<feature type="transmembrane region" description="Helical" evidence="1">
    <location>
        <begin position="82"/>
        <end position="101"/>
    </location>
</feature>
<evidence type="ECO:0000256" key="1">
    <source>
        <dbReference type="SAM" id="Phobius"/>
    </source>
</evidence>
<feature type="transmembrane region" description="Helical" evidence="1">
    <location>
        <begin position="205"/>
        <end position="227"/>
    </location>
</feature>
<dbReference type="EMBL" id="MCFL01000003">
    <property type="protein sequence ID" value="ORZ40616.1"/>
    <property type="molecule type" value="Genomic_DNA"/>
</dbReference>
<feature type="transmembrane region" description="Helical" evidence="1">
    <location>
        <begin position="233"/>
        <end position="254"/>
    </location>
</feature>
<reference evidence="2 3" key="1">
    <citation type="submission" date="2016-07" db="EMBL/GenBank/DDBJ databases">
        <title>Pervasive Adenine N6-methylation of Active Genes in Fungi.</title>
        <authorList>
            <consortium name="DOE Joint Genome Institute"/>
            <person name="Mondo S.J."/>
            <person name="Dannebaum R.O."/>
            <person name="Kuo R.C."/>
            <person name="Labutti K."/>
            <person name="Haridas S."/>
            <person name="Kuo A."/>
            <person name="Salamov A."/>
            <person name="Ahrendt S.R."/>
            <person name="Lipzen A."/>
            <person name="Sullivan W."/>
            <person name="Andreopoulos W.B."/>
            <person name="Clum A."/>
            <person name="Lindquist E."/>
            <person name="Daum C."/>
            <person name="Ramamoorthy G.K."/>
            <person name="Gryganskyi A."/>
            <person name="Culley D."/>
            <person name="Magnuson J.K."/>
            <person name="James T.Y."/>
            <person name="O'Malley M.A."/>
            <person name="Stajich J.E."/>
            <person name="Spatafora J.W."/>
            <person name="Visel A."/>
            <person name="Grigoriev I.V."/>
        </authorList>
    </citation>
    <scope>NUCLEOTIDE SEQUENCE [LARGE SCALE GENOMIC DNA]</scope>
    <source>
        <strain evidence="2 3">PL171</strain>
    </source>
</reference>
<evidence type="ECO:0000313" key="3">
    <source>
        <dbReference type="Proteomes" id="UP000193411"/>
    </source>
</evidence>
<organism evidence="2 3">
    <name type="scientific">Catenaria anguillulae PL171</name>
    <dbReference type="NCBI Taxonomy" id="765915"/>
    <lineage>
        <taxon>Eukaryota</taxon>
        <taxon>Fungi</taxon>
        <taxon>Fungi incertae sedis</taxon>
        <taxon>Blastocladiomycota</taxon>
        <taxon>Blastocladiomycetes</taxon>
        <taxon>Blastocladiales</taxon>
        <taxon>Catenariaceae</taxon>
        <taxon>Catenaria</taxon>
    </lineage>
</organism>
<evidence type="ECO:0000313" key="2">
    <source>
        <dbReference type="EMBL" id="ORZ40616.1"/>
    </source>
</evidence>
<keyword evidence="1" id="KW-1133">Transmembrane helix</keyword>
<comment type="caution">
    <text evidence="2">The sequence shown here is derived from an EMBL/GenBank/DDBJ whole genome shotgun (WGS) entry which is preliminary data.</text>
</comment>
<dbReference type="Proteomes" id="UP000193411">
    <property type="component" value="Unassembled WGS sequence"/>
</dbReference>